<accession>A0A645IFW2</accession>
<gene>
    <name evidence="1" type="ORF">SDC9_197625</name>
</gene>
<reference evidence="1" key="1">
    <citation type="submission" date="2019-08" db="EMBL/GenBank/DDBJ databases">
        <authorList>
            <person name="Kucharzyk K."/>
            <person name="Murdoch R.W."/>
            <person name="Higgins S."/>
            <person name="Loffler F."/>
        </authorList>
    </citation>
    <scope>NUCLEOTIDE SEQUENCE</scope>
</reference>
<dbReference type="EMBL" id="VSSQ01113764">
    <property type="protein sequence ID" value="MPN50000.1"/>
    <property type="molecule type" value="Genomic_DNA"/>
</dbReference>
<proteinExistence type="predicted"/>
<comment type="caution">
    <text evidence="1">The sequence shown here is derived from an EMBL/GenBank/DDBJ whole genome shotgun (WGS) entry which is preliminary data.</text>
</comment>
<sequence length="115" mass="12020">MRSILSGITASSATISSYSAVETVCFSLPKLRASMVSTVSCPVKALVEATPISGPTCMYVPVSVVLAMEEPTALTIPKIKAPLSLARLIAAKVSAVSPDWEMAITTSWASITGFR</sequence>
<evidence type="ECO:0000313" key="1">
    <source>
        <dbReference type="EMBL" id="MPN50000.1"/>
    </source>
</evidence>
<dbReference type="AlphaFoldDB" id="A0A645IFW2"/>
<organism evidence="1">
    <name type="scientific">bioreactor metagenome</name>
    <dbReference type="NCBI Taxonomy" id="1076179"/>
    <lineage>
        <taxon>unclassified sequences</taxon>
        <taxon>metagenomes</taxon>
        <taxon>ecological metagenomes</taxon>
    </lineage>
</organism>
<protein>
    <submittedName>
        <fullName evidence="1">Uncharacterized protein</fullName>
    </submittedName>
</protein>
<name>A0A645IFW2_9ZZZZ</name>